<dbReference type="EMBL" id="PZJX01000061">
    <property type="protein sequence ID" value="PTE06590.1"/>
    <property type="molecule type" value="Genomic_DNA"/>
</dbReference>
<reference evidence="6 7" key="1">
    <citation type="submission" date="2018-03" db="EMBL/GenBank/DDBJ databases">
        <title>Genome sequence of the symbiotic type strain Mesorhizobium helmanticense CSLC115NT isolated from Lotus corniculatus nodules.</title>
        <authorList>
            <person name="Sannazzaro A.I."/>
            <person name="Torres Tejerizo G.A."/>
            <person name="Dip D."/>
            <person name="Caballero M."/>
            <person name="Pistorio M."/>
            <person name="Estrella M.J."/>
        </authorList>
    </citation>
    <scope>NUCLEOTIDE SEQUENCE [LARGE SCALE GENOMIC DNA]</scope>
    <source>
        <strain evidence="6 7">CSLC115N</strain>
    </source>
</reference>
<keyword evidence="7" id="KW-1185">Reference proteome</keyword>
<dbReference type="AlphaFoldDB" id="A0A2T4ILU5"/>
<accession>A0A2T4ILU5</accession>
<feature type="transmembrane region" description="Helical" evidence="5">
    <location>
        <begin position="50"/>
        <end position="68"/>
    </location>
</feature>
<dbReference type="RefSeq" id="WP_107652760.1">
    <property type="nucleotide sequence ID" value="NZ_PZJX01000061.1"/>
</dbReference>
<keyword evidence="3 5" id="KW-1133">Transmembrane helix</keyword>
<evidence type="ECO:0000313" key="6">
    <source>
        <dbReference type="EMBL" id="PTE06590.1"/>
    </source>
</evidence>
<gene>
    <name evidence="6" type="ORF">C9427_30675</name>
</gene>
<evidence type="ECO:0000256" key="3">
    <source>
        <dbReference type="ARBA" id="ARBA00022989"/>
    </source>
</evidence>
<dbReference type="OrthoDB" id="7923381at2"/>
<evidence type="ECO:0000256" key="1">
    <source>
        <dbReference type="ARBA" id="ARBA00004370"/>
    </source>
</evidence>
<dbReference type="Proteomes" id="UP000240259">
    <property type="component" value="Unassembled WGS sequence"/>
</dbReference>
<protein>
    <submittedName>
        <fullName evidence="6">Type IV secretion system protein VirB3</fullName>
    </submittedName>
</protein>
<sequence>MAEFEDEKPALTPLVIGLTRSPTLWGVPYMAVVMVVGCTIIGWLGSNSLWALLTAPVAYLVLFTLCTWDSKILDVMQVASRKTPRTRNKSFWGTNSYGP</sequence>
<dbReference type="Pfam" id="PF05101">
    <property type="entry name" value="VirB3"/>
    <property type="match status" value="1"/>
</dbReference>
<comment type="subcellular location">
    <subcellularLocation>
        <location evidence="1">Membrane</location>
    </subcellularLocation>
</comment>
<keyword evidence="2 5" id="KW-0812">Transmembrane</keyword>
<comment type="caution">
    <text evidence="6">The sequence shown here is derived from an EMBL/GenBank/DDBJ whole genome shotgun (WGS) entry which is preliminary data.</text>
</comment>
<organism evidence="6 7">
    <name type="scientific">Mesorhizobium helmanticense</name>
    <dbReference type="NCBI Taxonomy" id="1776423"/>
    <lineage>
        <taxon>Bacteria</taxon>
        <taxon>Pseudomonadati</taxon>
        <taxon>Pseudomonadota</taxon>
        <taxon>Alphaproteobacteria</taxon>
        <taxon>Hyphomicrobiales</taxon>
        <taxon>Phyllobacteriaceae</taxon>
        <taxon>Mesorhizobium</taxon>
    </lineage>
</organism>
<evidence type="ECO:0000256" key="5">
    <source>
        <dbReference type="SAM" id="Phobius"/>
    </source>
</evidence>
<evidence type="ECO:0000256" key="2">
    <source>
        <dbReference type="ARBA" id="ARBA00022692"/>
    </source>
</evidence>
<keyword evidence="4 5" id="KW-0472">Membrane</keyword>
<name>A0A2T4ILU5_9HYPH</name>
<evidence type="ECO:0000313" key="7">
    <source>
        <dbReference type="Proteomes" id="UP000240259"/>
    </source>
</evidence>
<proteinExistence type="predicted"/>
<dbReference type="GO" id="GO:0016020">
    <property type="term" value="C:membrane"/>
    <property type="evidence" value="ECO:0007669"/>
    <property type="project" value="UniProtKB-SubCell"/>
</dbReference>
<feature type="transmembrane region" description="Helical" evidence="5">
    <location>
        <begin position="24"/>
        <end position="44"/>
    </location>
</feature>
<dbReference type="InterPro" id="IPR007792">
    <property type="entry name" value="T4SS_VirB3/TrbD/AvhB"/>
</dbReference>
<evidence type="ECO:0000256" key="4">
    <source>
        <dbReference type="ARBA" id="ARBA00023136"/>
    </source>
</evidence>